<dbReference type="PROSITE" id="PS50885">
    <property type="entry name" value="HAMP"/>
    <property type="match status" value="1"/>
</dbReference>
<keyword evidence="7 9" id="KW-0807">Transducer</keyword>
<dbReference type="Pfam" id="PF02743">
    <property type="entry name" value="dCache_1"/>
    <property type="match status" value="1"/>
</dbReference>
<dbReference type="InterPro" id="IPR029151">
    <property type="entry name" value="Sensor-like_sf"/>
</dbReference>
<dbReference type="GO" id="GO:0007165">
    <property type="term" value="P:signal transduction"/>
    <property type="evidence" value="ECO:0007669"/>
    <property type="project" value="UniProtKB-KW"/>
</dbReference>
<dbReference type="AlphaFoldDB" id="A0A1I1SJ14"/>
<dbReference type="Gene3D" id="6.10.340.10">
    <property type="match status" value="1"/>
</dbReference>
<dbReference type="SMART" id="SM00304">
    <property type="entry name" value="HAMP"/>
    <property type="match status" value="1"/>
</dbReference>
<name>A0A1I1SJ14_9CLOT</name>
<dbReference type="Pfam" id="PF00015">
    <property type="entry name" value="MCPsignal"/>
    <property type="match status" value="1"/>
</dbReference>
<dbReference type="CDD" id="cd12912">
    <property type="entry name" value="PDC2_MCP_like"/>
    <property type="match status" value="1"/>
</dbReference>
<keyword evidence="4 10" id="KW-0812">Transmembrane</keyword>
<dbReference type="PANTHER" id="PTHR32089:SF112">
    <property type="entry name" value="LYSOZYME-LIKE PROTEIN-RELATED"/>
    <property type="match status" value="1"/>
</dbReference>
<keyword evidence="6 10" id="KW-0472">Membrane</keyword>
<dbReference type="CDD" id="cd12914">
    <property type="entry name" value="PDC1_DGC_like"/>
    <property type="match status" value="1"/>
</dbReference>
<feature type="transmembrane region" description="Helical" evidence="10">
    <location>
        <begin position="277"/>
        <end position="295"/>
    </location>
</feature>
<evidence type="ECO:0000256" key="7">
    <source>
        <dbReference type="ARBA" id="ARBA00023224"/>
    </source>
</evidence>
<reference evidence="13 14" key="1">
    <citation type="submission" date="2016-10" db="EMBL/GenBank/DDBJ databases">
        <authorList>
            <person name="de Groot N.N."/>
        </authorList>
    </citation>
    <scope>NUCLEOTIDE SEQUENCE [LARGE SCALE GENOMIC DNA]</scope>
    <source>
        <strain evidence="13 14">DSM 12992</strain>
    </source>
</reference>
<evidence type="ECO:0000256" key="5">
    <source>
        <dbReference type="ARBA" id="ARBA00022989"/>
    </source>
</evidence>
<dbReference type="PANTHER" id="PTHR32089">
    <property type="entry name" value="METHYL-ACCEPTING CHEMOTAXIS PROTEIN MCPB"/>
    <property type="match status" value="1"/>
</dbReference>
<evidence type="ECO:0000313" key="13">
    <source>
        <dbReference type="EMBL" id="SFD46465.1"/>
    </source>
</evidence>
<keyword evidence="14" id="KW-1185">Reference proteome</keyword>
<dbReference type="PROSITE" id="PS50111">
    <property type="entry name" value="CHEMOTAXIS_TRANSDUC_2"/>
    <property type="match status" value="1"/>
</dbReference>
<dbReference type="SUPFAM" id="SSF58104">
    <property type="entry name" value="Methyl-accepting chemotaxis protein (MCP) signaling domain"/>
    <property type="match status" value="1"/>
</dbReference>
<feature type="domain" description="Methyl-accepting transducer" evidence="11">
    <location>
        <begin position="369"/>
        <end position="605"/>
    </location>
</feature>
<evidence type="ECO:0000256" key="8">
    <source>
        <dbReference type="ARBA" id="ARBA00029447"/>
    </source>
</evidence>
<evidence type="ECO:0000259" key="11">
    <source>
        <dbReference type="PROSITE" id="PS50111"/>
    </source>
</evidence>
<dbReference type="CDD" id="cd06225">
    <property type="entry name" value="HAMP"/>
    <property type="match status" value="1"/>
</dbReference>
<gene>
    <name evidence="13" type="ORF">SAMN05421842_1534</name>
</gene>
<evidence type="ECO:0000256" key="10">
    <source>
        <dbReference type="SAM" id="Phobius"/>
    </source>
</evidence>
<dbReference type="EMBL" id="FOMG01000053">
    <property type="protein sequence ID" value="SFD46465.1"/>
    <property type="molecule type" value="Genomic_DNA"/>
</dbReference>
<keyword evidence="3" id="KW-0145">Chemotaxis</keyword>
<dbReference type="Proteomes" id="UP000199263">
    <property type="component" value="Unassembled WGS sequence"/>
</dbReference>
<evidence type="ECO:0000259" key="12">
    <source>
        <dbReference type="PROSITE" id="PS50885"/>
    </source>
</evidence>
<dbReference type="Gene3D" id="3.30.450.20">
    <property type="entry name" value="PAS domain"/>
    <property type="match status" value="2"/>
</dbReference>
<proteinExistence type="inferred from homology"/>
<keyword evidence="2" id="KW-1003">Cell membrane</keyword>
<evidence type="ECO:0000256" key="3">
    <source>
        <dbReference type="ARBA" id="ARBA00022500"/>
    </source>
</evidence>
<dbReference type="GO" id="GO:0005886">
    <property type="term" value="C:plasma membrane"/>
    <property type="evidence" value="ECO:0007669"/>
    <property type="project" value="UniProtKB-SubCell"/>
</dbReference>
<dbReference type="SMART" id="SM00283">
    <property type="entry name" value="MA"/>
    <property type="match status" value="1"/>
</dbReference>
<evidence type="ECO:0000313" key="14">
    <source>
        <dbReference type="Proteomes" id="UP000199263"/>
    </source>
</evidence>
<dbReference type="InterPro" id="IPR033479">
    <property type="entry name" value="dCache_1"/>
</dbReference>
<sequence length="656" mass="71458">MNLKKKLTLTLLLASSIPLITFIGISLNSSLNIAKENAMSENFKKTELVEKEINNLVEKNLYGIKVLATDPTIRTFDIEKIKPVLIDAANIYTDLSPIVVDNLNAMQIVRNDDTKMANLTDRTFYKEAASGKDDVISDVLVSKDNGKLITILANPIKSTSDGEITGVLQGNLELNKLNDFVGSVSKDNVTAYILDNQGKLLAHPTKKMDNLEDRTDLSDFDFVKQGLSGKSTSEQVMKDGQKMLVSYIKNEKTGWLVCAEIPYSIATAESVSDSIKISLIGLVILLLTSLVVFVLSSKAIKPISMLLSAAKRISEGDLNVEIINIKSNDELGALGKAFQQMTLHLQELVKEIKGHSLEVSHSSSDMLATCEQLADVSTNTAGNISDIADETISMSSTINKINSNMDHLDKTMTEIKDKSNNVNQMVGDATNYSEKGRESLIKVNSSINNIQQAVNNTSNVINKLNDHSKAIEKITDVIKGISEQTNLLALNAAIEAAHAGEQGKGFAVVAEEVRRLAEQSGDAASQVQTLINGIQKEINNVTQVMSTGVSEVHTGIQVVDGSTEYFKLISQAIKNVLVNMQDVNSSIENMTDNSREIFNNLNDIGEFSEKVSSDTQNMSAESEEQVASIEEITATSQNLNELALSLESLTNKFKTN</sequence>
<dbReference type="OrthoDB" id="9762005at2"/>
<evidence type="ECO:0000256" key="2">
    <source>
        <dbReference type="ARBA" id="ARBA00022475"/>
    </source>
</evidence>
<evidence type="ECO:0000256" key="1">
    <source>
        <dbReference type="ARBA" id="ARBA00004651"/>
    </source>
</evidence>
<dbReference type="Pfam" id="PF00672">
    <property type="entry name" value="HAMP"/>
    <property type="match status" value="1"/>
</dbReference>
<evidence type="ECO:0000256" key="6">
    <source>
        <dbReference type="ARBA" id="ARBA00023136"/>
    </source>
</evidence>
<feature type="domain" description="HAMP" evidence="12">
    <location>
        <begin position="297"/>
        <end position="350"/>
    </location>
</feature>
<dbReference type="Gene3D" id="1.10.287.950">
    <property type="entry name" value="Methyl-accepting chemotaxis protein"/>
    <property type="match status" value="1"/>
</dbReference>
<dbReference type="CDD" id="cd11386">
    <property type="entry name" value="MCP_signal"/>
    <property type="match status" value="1"/>
</dbReference>
<evidence type="ECO:0000256" key="4">
    <source>
        <dbReference type="ARBA" id="ARBA00022692"/>
    </source>
</evidence>
<dbReference type="GO" id="GO:0006935">
    <property type="term" value="P:chemotaxis"/>
    <property type="evidence" value="ECO:0007669"/>
    <property type="project" value="UniProtKB-KW"/>
</dbReference>
<dbReference type="SUPFAM" id="SSF103190">
    <property type="entry name" value="Sensory domain-like"/>
    <property type="match status" value="1"/>
</dbReference>
<protein>
    <submittedName>
        <fullName evidence="13">Methyl-accepting chemotaxis protein</fullName>
    </submittedName>
</protein>
<comment type="similarity">
    <text evidence="8">Belongs to the methyl-accepting chemotaxis (MCP) protein family.</text>
</comment>
<keyword evidence="5 10" id="KW-1133">Transmembrane helix</keyword>
<dbReference type="InterPro" id="IPR004089">
    <property type="entry name" value="MCPsignal_dom"/>
</dbReference>
<dbReference type="RefSeq" id="WP_090094467.1">
    <property type="nucleotide sequence ID" value="NZ_FOMG01000053.1"/>
</dbReference>
<evidence type="ECO:0000256" key="9">
    <source>
        <dbReference type="PROSITE-ProRule" id="PRU00284"/>
    </source>
</evidence>
<dbReference type="InterPro" id="IPR003660">
    <property type="entry name" value="HAMP_dom"/>
</dbReference>
<dbReference type="STRING" id="119641.SAMN05421842_1534"/>
<organism evidence="13 14">
    <name type="scientific">Clostridium uliginosum</name>
    <dbReference type="NCBI Taxonomy" id="119641"/>
    <lineage>
        <taxon>Bacteria</taxon>
        <taxon>Bacillati</taxon>
        <taxon>Bacillota</taxon>
        <taxon>Clostridia</taxon>
        <taxon>Eubacteriales</taxon>
        <taxon>Clostridiaceae</taxon>
        <taxon>Clostridium</taxon>
    </lineage>
</organism>
<accession>A0A1I1SJ14</accession>
<comment type="subcellular location">
    <subcellularLocation>
        <location evidence="1">Cell membrane</location>
        <topology evidence="1">Multi-pass membrane protein</topology>
    </subcellularLocation>
</comment>